<evidence type="ECO:0000256" key="1">
    <source>
        <dbReference type="SAM" id="MobiDB-lite"/>
    </source>
</evidence>
<feature type="domain" description="Peptidase M15A C-terminal" evidence="2">
    <location>
        <begin position="245"/>
        <end position="347"/>
    </location>
</feature>
<dbReference type="Proteomes" id="UP000014411">
    <property type="component" value="Unassembled WGS sequence"/>
</dbReference>
<dbReference type="EMBL" id="AEYE02000013">
    <property type="protein sequence ID" value="EPE98381.1"/>
    <property type="molecule type" value="Genomic_DNA"/>
</dbReference>
<dbReference type="Gene3D" id="3.30.1380.10">
    <property type="match status" value="1"/>
</dbReference>
<comment type="caution">
    <text evidence="3">The sequence shown here is derived from an EMBL/GenBank/DDBJ whole genome shotgun (WGS) entry which is preliminary data.</text>
</comment>
<keyword evidence="4" id="KW-1185">Reference proteome</keyword>
<dbReference type="SUPFAM" id="SSF55166">
    <property type="entry name" value="Hedgehog/DD-peptidase"/>
    <property type="match status" value="1"/>
</dbReference>
<accession>S3HZC2</accession>
<sequence length="371" mass="38905">MAQALSSRLEAKRRDFAQLRHLLETARVLAVEKRIPFGPALLIATSALMLTGCVSDKKVADAAAVVTPVEPADVAQQAAAPAKHGYRDPMVAGMSGPQPAQAANAQPVAVGSTASAPANIGGLAMQSTGINAQAMSIFSVHPAPQNNPTSTQLQPYAPGGVSPTRSSVYSSQLPPDQSQQPQQGQPPLLPQQSSQNTSTQITPVQTASLATGQTMNALYSAPRQNLLGSLSGLLQKASLPGMTRIAPNGLHLQNDKVDVGCFKPNLLNVIKAVEMHFGKPVVVTSGYRDPDHNRMVGGAEESMHKTCDAADIQIDGVSKWDVASYIRSLPDRGGVGTYCHTDSIHLDTGKSRDWNWGCGGRTAPAATARAL</sequence>
<dbReference type="AlphaFoldDB" id="S3HZC2"/>
<dbReference type="InterPro" id="IPR013230">
    <property type="entry name" value="Peptidase_M15A_C"/>
</dbReference>
<feature type="compositionally biased region" description="Polar residues" evidence="1">
    <location>
        <begin position="144"/>
        <end position="154"/>
    </location>
</feature>
<dbReference type="Pfam" id="PF08291">
    <property type="entry name" value="Peptidase_M15_3"/>
    <property type="match status" value="1"/>
</dbReference>
<gene>
    <name evidence="3" type="ORF">RGCCGE502_11876</name>
</gene>
<dbReference type="HOGENOM" id="CLU_054334_0_0_5"/>
<evidence type="ECO:0000313" key="4">
    <source>
        <dbReference type="Proteomes" id="UP000014411"/>
    </source>
</evidence>
<dbReference type="eggNOG" id="COG3108">
    <property type="taxonomic scope" value="Bacteria"/>
</dbReference>
<feature type="compositionally biased region" description="Low complexity" evidence="1">
    <location>
        <begin position="170"/>
        <end position="202"/>
    </location>
</feature>
<dbReference type="InterPro" id="IPR009045">
    <property type="entry name" value="Zn_M74/Hedgehog-like"/>
</dbReference>
<evidence type="ECO:0000259" key="2">
    <source>
        <dbReference type="Pfam" id="PF08291"/>
    </source>
</evidence>
<proteinExistence type="predicted"/>
<organism evidence="3 4">
    <name type="scientific">Rhizobium grahamii CCGE 502</name>
    <dbReference type="NCBI Taxonomy" id="990285"/>
    <lineage>
        <taxon>Bacteria</taxon>
        <taxon>Pseudomonadati</taxon>
        <taxon>Pseudomonadota</taxon>
        <taxon>Alphaproteobacteria</taxon>
        <taxon>Hyphomicrobiales</taxon>
        <taxon>Rhizobiaceae</taxon>
        <taxon>Rhizobium/Agrobacterium group</taxon>
        <taxon>Rhizobium</taxon>
    </lineage>
</organism>
<dbReference type="STRING" id="990285.RGCCGE502_11876"/>
<reference evidence="3 4" key="1">
    <citation type="journal article" date="2012" name="J. Bacteriol.">
        <title>Genome sequence of Rhizobium grahamii CCGE502, a broad-host-range symbiont with low nodulation competitiveness in Phaseolus vulgaris.</title>
        <authorList>
            <person name="Althabegoiti M.J."/>
            <person name="Lozano L."/>
            <person name="Torres-Tejerizo G."/>
            <person name="Ormeno-Orrillo E."/>
            <person name="Rogel M.A."/>
            <person name="Gonzalez V."/>
            <person name="Martinez-Romero E."/>
        </authorList>
    </citation>
    <scope>NUCLEOTIDE SEQUENCE [LARGE SCALE GENOMIC DNA]</scope>
    <source>
        <strain evidence="3 4">CCGE 502</strain>
    </source>
</reference>
<evidence type="ECO:0000313" key="3">
    <source>
        <dbReference type="EMBL" id="EPE98381.1"/>
    </source>
</evidence>
<protein>
    <submittedName>
        <fullName evidence="3">Peptidase M15A</fullName>
    </submittedName>
</protein>
<name>S3HZC2_9HYPH</name>
<feature type="region of interest" description="Disordered" evidence="1">
    <location>
        <begin position="141"/>
        <end position="202"/>
    </location>
</feature>